<evidence type="ECO:0000259" key="15">
    <source>
        <dbReference type="PROSITE" id="PS50011"/>
    </source>
</evidence>
<dbReference type="GO" id="GO:0005737">
    <property type="term" value="C:cytoplasm"/>
    <property type="evidence" value="ECO:0007669"/>
    <property type="project" value="InterPro"/>
</dbReference>
<dbReference type="Gene3D" id="1.10.510.10">
    <property type="entry name" value="Transferase(Phosphotransferase) domain 1"/>
    <property type="match status" value="1"/>
</dbReference>
<dbReference type="InterPro" id="IPR001245">
    <property type="entry name" value="Ser-Thr/Tyr_kinase_cat_dom"/>
</dbReference>
<dbReference type="SUPFAM" id="SSF56112">
    <property type="entry name" value="Protein kinase-like (PK-like)"/>
    <property type="match status" value="1"/>
</dbReference>
<dbReference type="InterPro" id="IPR017441">
    <property type="entry name" value="Protein_kinase_ATP_BS"/>
</dbReference>
<dbReference type="PRINTS" id="PR00401">
    <property type="entry name" value="SH2DOMAIN"/>
</dbReference>
<dbReference type="InterPro" id="IPR000719">
    <property type="entry name" value="Prot_kinase_dom"/>
</dbReference>
<evidence type="ECO:0000256" key="12">
    <source>
        <dbReference type="PROSITE-ProRule" id="PRU00191"/>
    </source>
</evidence>
<comment type="catalytic activity">
    <reaction evidence="9">
        <text>L-tyrosyl-[protein] + ATP = O-phospho-L-tyrosyl-[protein] + ADP + H(+)</text>
        <dbReference type="Rhea" id="RHEA:10596"/>
        <dbReference type="Rhea" id="RHEA-COMP:10136"/>
        <dbReference type="Rhea" id="RHEA-COMP:20101"/>
        <dbReference type="ChEBI" id="CHEBI:15378"/>
        <dbReference type="ChEBI" id="CHEBI:30616"/>
        <dbReference type="ChEBI" id="CHEBI:46858"/>
        <dbReference type="ChEBI" id="CHEBI:61978"/>
        <dbReference type="ChEBI" id="CHEBI:456216"/>
        <dbReference type="EC" id="2.7.10.2"/>
    </reaction>
</comment>
<dbReference type="SMART" id="SM00252">
    <property type="entry name" value="SH2"/>
    <property type="match status" value="2"/>
</dbReference>
<keyword evidence="12" id="KW-0727">SH2 domain</keyword>
<evidence type="ECO:0000256" key="10">
    <source>
        <dbReference type="PIRSR" id="PIRSR000604-1"/>
    </source>
</evidence>
<dbReference type="Pfam" id="PF07714">
    <property type="entry name" value="PK_Tyr_Ser-Thr"/>
    <property type="match status" value="1"/>
</dbReference>
<dbReference type="CDD" id="cd00192">
    <property type="entry name" value="PTKc"/>
    <property type="match status" value="1"/>
</dbReference>
<organism evidence="16 17">
    <name type="scientific">Brachionus calyciflorus</name>
    <dbReference type="NCBI Taxonomy" id="104777"/>
    <lineage>
        <taxon>Eukaryota</taxon>
        <taxon>Metazoa</taxon>
        <taxon>Spiralia</taxon>
        <taxon>Gnathifera</taxon>
        <taxon>Rotifera</taxon>
        <taxon>Eurotatoria</taxon>
        <taxon>Monogononta</taxon>
        <taxon>Pseudotrocha</taxon>
        <taxon>Ploima</taxon>
        <taxon>Brachionidae</taxon>
        <taxon>Brachionus</taxon>
    </lineage>
</organism>
<evidence type="ECO:0000313" key="16">
    <source>
        <dbReference type="EMBL" id="CAF0917371.1"/>
    </source>
</evidence>
<dbReference type="GO" id="GO:0002376">
    <property type="term" value="P:immune system process"/>
    <property type="evidence" value="ECO:0007669"/>
    <property type="project" value="UniProtKB-KW"/>
</dbReference>
<dbReference type="PIRSF" id="PIRSF000604">
    <property type="entry name" value="TyrPK_SYK"/>
    <property type="match status" value="1"/>
</dbReference>
<gene>
    <name evidence="16" type="ORF">OXX778_LOCUS12219</name>
</gene>
<dbReference type="Gene3D" id="3.30.505.10">
    <property type="entry name" value="SH2 domain"/>
    <property type="match status" value="2"/>
</dbReference>
<dbReference type="GO" id="GO:0004715">
    <property type="term" value="F:non-membrane spanning protein tyrosine kinase activity"/>
    <property type="evidence" value="ECO:0007669"/>
    <property type="project" value="UniProtKB-EC"/>
</dbReference>
<dbReference type="SUPFAM" id="SSF55550">
    <property type="entry name" value="SH2 domain"/>
    <property type="match status" value="2"/>
</dbReference>
<evidence type="ECO:0000313" key="17">
    <source>
        <dbReference type="Proteomes" id="UP000663879"/>
    </source>
</evidence>
<dbReference type="InterPro" id="IPR000980">
    <property type="entry name" value="SH2"/>
</dbReference>
<feature type="domain" description="SH2" evidence="14">
    <location>
        <begin position="14"/>
        <end position="106"/>
    </location>
</feature>
<dbReference type="Proteomes" id="UP000663879">
    <property type="component" value="Unassembled WGS sequence"/>
</dbReference>
<dbReference type="FunFam" id="1.10.510.10:FF:000554">
    <property type="entry name" value="Predicted protein"/>
    <property type="match status" value="1"/>
</dbReference>
<evidence type="ECO:0000259" key="14">
    <source>
        <dbReference type="PROSITE" id="PS50001"/>
    </source>
</evidence>
<dbReference type="InterPro" id="IPR020635">
    <property type="entry name" value="Tyr_kinase_cat_dom"/>
</dbReference>
<evidence type="ECO:0000256" key="8">
    <source>
        <dbReference type="ARBA" id="ARBA00023137"/>
    </source>
</evidence>
<dbReference type="EC" id="2.7.10.2" evidence="1"/>
<keyword evidence="3" id="KW-0808">Transferase</keyword>
<evidence type="ECO:0000256" key="4">
    <source>
        <dbReference type="ARBA" id="ARBA00022741"/>
    </source>
</evidence>
<evidence type="ECO:0000256" key="13">
    <source>
        <dbReference type="PROSITE-ProRule" id="PRU10141"/>
    </source>
</evidence>
<dbReference type="PROSITE" id="PS00107">
    <property type="entry name" value="PROTEIN_KINASE_ATP"/>
    <property type="match status" value="1"/>
</dbReference>
<feature type="domain" description="SH2" evidence="14">
    <location>
        <begin position="182"/>
        <end position="279"/>
    </location>
</feature>
<evidence type="ECO:0000256" key="6">
    <source>
        <dbReference type="ARBA" id="ARBA00022840"/>
    </source>
</evidence>
<dbReference type="PROSITE" id="PS50011">
    <property type="entry name" value="PROTEIN_KINASE_DOM"/>
    <property type="match status" value="1"/>
</dbReference>
<evidence type="ECO:0000256" key="3">
    <source>
        <dbReference type="ARBA" id="ARBA00022679"/>
    </source>
</evidence>
<dbReference type="EMBL" id="CAJNOC010002182">
    <property type="protein sequence ID" value="CAF0917371.1"/>
    <property type="molecule type" value="Genomic_DNA"/>
</dbReference>
<dbReference type="PANTHER" id="PTHR24418">
    <property type="entry name" value="TYROSINE-PROTEIN KINASE"/>
    <property type="match status" value="1"/>
</dbReference>
<accession>A0A814AUU0</accession>
<dbReference type="GO" id="GO:0005524">
    <property type="term" value="F:ATP binding"/>
    <property type="evidence" value="ECO:0007669"/>
    <property type="project" value="UniProtKB-UniRule"/>
</dbReference>
<evidence type="ECO:0000256" key="1">
    <source>
        <dbReference type="ARBA" id="ARBA00011903"/>
    </source>
</evidence>
<reference evidence="16" key="1">
    <citation type="submission" date="2021-02" db="EMBL/GenBank/DDBJ databases">
        <authorList>
            <person name="Nowell W R."/>
        </authorList>
    </citation>
    <scope>NUCLEOTIDE SEQUENCE</scope>
    <source>
        <strain evidence="16">Ploen Becks lab</strain>
    </source>
</reference>
<dbReference type="PROSITE" id="PS50001">
    <property type="entry name" value="SH2"/>
    <property type="match status" value="2"/>
</dbReference>
<dbReference type="InterPro" id="IPR011009">
    <property type="entry name" value="Kinase-like_dom_sf"/>
</dbReference>
<dbReference type="PRINTS" id="PR00109">
    <property type="entry name" value="TYRKINASE"/>
</dbReference>
<evidence type="ECO:0000256" key="5">
    <source>
        <dbReference type="ARBA" id="ARBA00022777"/>
    </source>
</evidence>
<evidence type="ECO:0000256" key="7">
    <source>
        <dbReference type="ARBA" id="ARBA00022859"/>
    </source>
</evidence>
<name>A0A814AUU0_9BILA</name>
<keyword evidence="2" id="KW-0597">Phosphoprotein</keyword>
<dbReference type="AlphaFoldDB" id="A0A814AUU0"/>
<keyword evidence="6 11" id="KW-0067">ATP-binding</keyword>
<evidence type="ECO:0000256" key="11">
    <source>
        <dbReference type="PIRSR" id="PIRSR000604-2"/>
    </source>
</evidence>
<feature type="binding site" evidence="11">
    <location>
        <begin position="380"/>
        <end position="388"/>
    </location>
    <ligand>
        <name>ATP</name>
        <dbReference type="ChEBI" id="CHEBI:30616"/>
    </ligand>
</feature>
<dbReference type="SMART" id="SM00219">
    <property type="entry name" value="TyrKc"/>
    <property type="match status" value="1"/>
</dbReference>
<dbReference type="InterPro" id="IPR050198">
    <property type="entry name" value="Non-receptor_tyrosine_kinases"/>
</dbReference>
<dbReference type="InterPro" id="IPR036860">
    <property type="entry name" value="SH2_dom_sf"/>
</dbReference>
<proteinExistence type="predicted"/>
<keyword evidence="17" id="KW-1185">Reference proteome</keyword>
<feature type="active site" description="Proton acceptor" evidence="10">
    <location>
        <position position="498"/>
    </location>
</feature>
<feature type="binding site" evidence="11 13">
    <location>
        <position position="406"/>
    </location>
    <ligand>
        <name>ATP</name>
        <dbReference type="ChEBI" id="CHEBI:30616"/>
    </ligand>
</feature>
<keyword evidence="7" id="KW-0391">Immunity</keyword>
<feature type="domain" description="Protein kinase" evidence="15">
    <location>
        <begin position="374"/>
        <end position="632"/>
    </location>
</feature>
<dbReference type="InterPro" id="IPR012234">
    <property type="entry name" value="Tyr_kinase_non-rcpt_SYK/ZAP70"/>
</dbReference>
<dbReference type="OrthoDB" id="535945at2759"/>
<sequence>MTNNTYISPSDVPYFYGRLHREEANKILEDKGCLNGLYLLREQLFEAGSYTLSICFEGRVNHYKIERQDDGMVKIDKGKKFTGPIELIEYHKLELDGLITRPTIPCNRPPNIQPINYLFIIDAEFYNLVEDEILKQMSKYKQANRLQLTEQQFKIDLNNARKRYRYKYERIVLKSLHLTQKWFHADMDRKSANTLLQKSGLENGKFLVRSTRSKHNPNLDDYKISLCFNNEIKHYQIKMSTNTDKYCIEGGPDFESITQLVDYYHRCSDGLAIALSKPLIPQIRISPSLTKTKSSQINSTDNIYNSFRTYEMVVQGQESSRSNGIVTYVDDEPNNPNSVTNLDNVPEEKRNFFKDEENYDYDSLPTNTIDIKDLVFYDKLGSGCFGSVYRGALKSVNAIETPVAIKQLNYESDESKDEISKEADLMRSLDNNFVVKFIGMCFHKNGTLMIVLELAKLGPLHKYLRVHKEMNIIKIVKLCYQVACAMQYLSSKNLVHRDLAARNVLLVSEDLAKVSDFGMSRRMNENKYYETHSQGKWPLKWYPPDAIHTGKFDEKSDVWSYGVTCWEATSYGGRPYQGVDIGCLLVKLENGDRLPKPTACPYELYNLMQKCWQSSKTQRPCFKDIVKEMRCLIKDLYQIELDYYRV</sequence>
<keyword evidence="4 11" id="KW-0547">Nucleotide-binding</keyword>
<keyword evidence="8" id="KW-0829">Tyrosine-protein kinase</keyword>
<dbReference type="InterPro" id="IPR008266">
    <property type="entry name" value="Tyr_kinase_AS"/>
</dbReference>
<protein>
    <recommendedName>
        <fullName evidence="1">non-specific protein-tyrosine kinase</fullName>
        <ecNumber evidence="1">2.7.10.2</ecNumber>
    </recommendedName>
</protein>
<evidence type="ECO:0000256" key="9">
    <source>
        <dbReference type="ARBA" id="ARBA00051245"/>
    </source>
</evidence>
<evidence type="ECO:0000256" key="2">
    <source>
        <dbReference type="ARBA" id="ARBA00022553"/>
    </source>
</evidence>
<dbReference type="GO" id="GO:0035556">
    <property type="term" value="P:intracellular signal transduction"/>
    <property type="evidence" value="ECO:0007669"/>
    <property type="project" value="InterPro"/>
</dbReference>
<dbReference type="Pfam" id="PF00017">
    <property type="entry name" value="SH2"/>
    <property type="match status" value="2"/>
</dbReference>
<dbReference type="PROSITE" id="PS00109">
    <property type="entry name" value="PROTEIN_KINASE_TYR"/>
    <property type="match status" value="1"/>
</dbReference>
<keyword evidence="5" id="KW-0418">Kinase</keyword>
<comment type="caution">
    <text evidence="16">The sequence shown here is derived from an EMBL/GenBank/DDBJ whole genome shotgun (WGS) entry which is preliminary data.</text>
</comment>